<keyword evidence="7" id="KW-0677">Repeat</keyword>
<evidence type="ECO:0000256" key="5">
    <source>
        <dbReference type="ARBA" id="ARBA00022597"/>
    </source>
</evidence>
<dbReference type="InterPro" id="IPR004316">
    <property type="entry name" value="SWEET_rpt"/>
</dbReference>
<evidence type="ECO:0000313" key="13">
    <source>
        <dbReference type="Proteomes" id="UP000827721"/>
    </source>
</evidence>
<keyword evidence="5 10" id="KW-0762">Sugar transport</keyword>
<keyword evidence="13" id="KW-1185">Reference proteome</keyword>
<accession>A0ABQ8I1Q3</accession>
<sequence length="303" mass="33856">MAIMINHHLLAVAFGILGNIISFLVYLAPLPTFYRIFKKKSTESFQCLPYLVALFSSMLWLYYAMVKGDAFLLITINSVGCVIETIYIVMFIAYAPIDKRNSALKILISMNIGVFSLILLVTHFLLKGNTQTVVLGWICVSFSVSVFAAPLTIVAHVIRTKSVEFMPFTLSLFLTMSAVMWFGYGLLLKDICIALPNIIGFVLGLVQMMLYVFYKSAGRVEKVAEETDLPELPVKNIVIFKAIGDDVLIPVDIHRFVKSNDETKEDAAVDVVEIQAQDPHEPKKQDKSFEISSGIIQQDESPV</sequence>
<feature type="compositionally biased region" description="Polar residues" evidence="11">
    <location>
        <begin position="290"/>
        <end position="303"/>
    </location>
</feature>
<comment type="caution">
    <text evidence="12">The sequence shown here is derived from an EMBL/GenBank/DDBJ whole genome shotgun (WGS) entry which is preliminary data.</text>
</comment>
<keyword evidence="6 10" id="KW-0812">Transmembrane</keyword>
<evidence type="ECO:0000313" key="12">
    <source>
        <dbReference type="EMBL" id="KAH7570543.1"/>
    </source>
</evidence>
<gene>
    <name evidence="12" type="ORF">JRO89_XS05G0130000</name>
</gene>
<organism evidence="12 13">
    <name type="scientific">Xanthoceras sorbifolium</name>
    <dbReference type="NCBI Taxonomy" id="99658"/>
    <lineage>
        <taxon>Eukaryota</taxon>
        <taxon>Viridiplantae</taxon>
        <taxon>Streptophyta</taxon>
        <taxon>Embryophyta</taxon>
        <taxon>Tracheophyta</taxon>
        <taxon>Spermatophyta</taxon>
        <taxon>Magnoliopsida</taxon>
        <taxon>eudicotyledons</taxon>
        <taxon>Gunneridae</taxon>
        <taxon>Pentapetalae</taxon>
        <taxon>rosids</taxon>
        <taxon>malvids</taxon>
        <taxon>Sapindales</taxon>
        <taxon>Sapindaceae</taxon>
        <taxon>Xanthoceroideae</taxon>
        <taxon>Xanthoceras</taxon>
    </lineage>
</organism>
<keyword evidence="8 10" id="KW-1133">Transmembrane helix</keyword>
<keyword evidence="3 10" id="KW-0813">Transport</keyword>
<name>A0ABQ8I1Q3_9ROSI</name>
<dbReference type="Proteomes" id="UP000827721">
    <property type="component" value="Unassembled WGS sequence"/>
</dbReference>
<feature type="region of interest" description="Disordered" evidence="11">
    <location>
        <begin position="275"/>
        <end position="303"/>
    </location>
</feature>
<feature type="compositionally biased region" description="Basic and acidic residues" evidence="11">
    <location>
        <begin position="278"/>
        <end position="289"/>
    </location>
</feature>
<dbReference type="InterPro" id="IPR047664">
    <property type="entry name" value="SWEET"/>
</dbReference>
<evidence type="ECO:0000256" key="11">
    <source>
        <dbReference type="SAM" id="MobiDB-lite"/>
    </source>
</evidence>
<dbReference type="PANTHER" id="PTHR10791">
    <property type="entry name" value="RAG1-ACTIVATING PROTEIN 1"/>
    <property type="match status" value="1"/>
</dbReference>
<evidence type="ECO:0000256" key="8">
    <source>
        <dbReference type="ARBA" id="ARBA00022989"/>
    </source>
</evidence>
<evidence type="ECO:0000256" key="2">
    <source>
        <dbReference type="ARBA" id="ARBA00007809"/>
    </source>
</evidence>
<protein>
    <recommendedName>
        <fullName evidence="10">Bidirectional sugar transporter SWEET</fullName>
    </recommendedName>
</protein>
<keyword evidence="4" id="KW-1003">Cell membrane</keyword>
<feature type="transmembrane region" description="Helical" evidence="10">
    <location>
        <begin position="165"/>
        <end position="187"/>
    </location>
</feature>
<proteinExistence type="inferred from homology"/>
<dbReference type="PANTHER" id="PTHR10791:SF222">
    <property type="entry name" value="BIDIRECTIONAL SUGAR TRANSPORTER SWEET15"/>
    <property type="match status" value="1"/>
</dbReference>
<reference evidence="12 13" key="1">
    <citation type="submission" date="2021-02" db="EMBL/GenBank/DDBJ databases">
        <title>Plant Genome Project.</title>
        <authorList>
            <person name="Zhang R.-G."/>
        </authorList>
    </citation>
    <scope>NUCLEOTIDE SEQUENCE [LARGE SCALE GENOMIC DNA]</scope>
    <source>
        <tissue evidence="12">Leaves</tissue>
    </source>
</reference>
<keyword evidence="9 10" id="KW-0472">Membrane</keyword>
<evidence type="ECO:0000256" key="9">
    <source>
        <dbReference type="ARBA" id="ARBA00023136"/>
    </source>
</evidence>
<feature type="transmembrane region" description="Helical" evidence="10">
    <location>
        <begin position="193"/>
        <end position="214"/>
    </location>
</feature>
<evidence type="ECO:0000256" key="4">
    <source>
        <dbReference type="ARBA" id="ARBA00022475"/>
    </source>
</evidence>
<feature type="transmembrane region" description="Helical" evidence="10">
    <location>
        <begin position="106"/>
        <end position="126"/>
    </location>
</feature>
<dbReference type="Pfam" id="PF03083">
    <property type="entry name" value="MtN3_slv"/>
    <property type="match status" value="2"/>
</dbReference>
<feature type="transmembrane region" description="Helical" evidence="10">
    <location>
        <begin position="71"/>
        <end position="94"/>
    </location>
</feature>
<feature type="transmembrane region" description="Helical" evidence="10">
    <location>
        <begin position="6"/>
        <end position="27"/>
    </location>
</feature>
<feature type="transmembrane region" description="Helical" evidence="10">
    <location>
        <begin position="132"/>
        <end position="158"/>
    </location>
</feature>
<evidence type="ECO:0000256" key="1">
    <source>
        <dbReference type="ARBA" id="ARBA00004651"/>
    </source>
</evidence>
<comment type="similarity">
    <text evidence="2 10">Belongs to the SWEET sugar transporter family.</text>
</comment>
<evidence type="ECO:0000256" key="10">
    <source>
        <dbReference type="RuleBase" id="RU910715"/>
    </source>
</evidence>
<comment type="subcellular location">
    <subcellularLocation>
        <location evidence="1 10">Cell membrane</location>
        <topology evidence="1 10">Multi-pass membrane protein</topology>
    </subcellularLocation>
</comment>
<comment type="function">
    <text evidence="10">Mediates both low-affinity uptake and efflux of sugar across the membrane.</text>
</comment>
<feature type="transmembrane region" description="Helical" evidence="10">
    <location>
        <begin position="47"/>
        <end position="65"/>
    </location>
</feature>
<dbReference type="Gene3D" id="1.20.1280.290">
    <property type="match status" value="2"/>
</dbReference>
<dbReference type="EMBL" id="JAFEMO010000005">
    <property type="protein sequence ID" value="KAH7570543.1"/>
    <property type="molecule type" value="Genomic_DNA"/>
</dbReference>
<evidence type="ECO:0000256" key="3">
    <source>
        <dbReference type="ARBA" id="ARBA00022448"/>
    </source>
</evidence>
<evidence type="ECO:0000256" key="7">
    <source>
        <dbReference type="ARBA" id="ARBA00022737"/>
    </source>
</evidence>
<evidence type="ECO:0000256" key="6">
    <source>
        <dbReference type="ARBA" id="ARBA00022692"/>
    </source>
</evidence>